<keyword evidence="1" id="KW-0812">Transmembrane</keyword>
<keyword evidence="1" id="KW-1133">Transmembrane helix</keyword>
<reference evidence="2 3" key="1">
    <citation type="submission" date="2012-08" db="EMBL/GenBank/DDBJ databases">
        <title>Oryza genome evolution.</title>
        <authorList>
            <person name="Wing R.A."/>
        </authorList>
    </citation>
    <scope>NUCLEOTIDE SEQUENCE</scope>
</reference>
<name>A0A0D9W7H6_9ORYZ</name>
<dbReference type="eggNOG" id="ENOG502R5NZ">
    <property type="taxonomic scope" value="Eukaryota"/>
</dbReference>
<keyword evidence="3" id="KW-1185">Reference proteome</keyword>
<dbReference type="Proteomes" id="UP000032180">
    <property type="component" value="Chromosome 4"/>
</dbReference>
<reference evidence="2" key="3">
    <citation type="submission" date="2015-04" db="UniProtKB">
        <authorList>
            <consortium name="EnsemblPlants"/>
        </authorList>
    </citation>
    <scope>IDENTIFICATION</scope>
</reference>
<dbReference type="EnsemblPlants" id="LPERR04G15940.1">
    <property type="protein sequence ID" value="LPERR04G15940.1"/>
    <property type="gene ID" value="LPERR04G15940"/>
</dbReference>
<proteinExistence type="predicted"/>
<feature type="transmembrane region" description="Helical" evidence="1">
    <location>
        <begin position="70"/>
        <end position="92"/>
    </location>
</feature>
<accession>A0A0D9W7H6</accession>
<dbReference type="AlphaFoldDB" id="A0A0D9W7H6"/>
<organism evidence="2 3">
    <name type="scientific">Leersia perrieri</name>
    <dbReference type="NCBI Taxonomy" id="77586"/>
    <lineage>
        <taxon>Eukaryota</taxon>
        <taxon>Viridiplantae</taxon>
        <taxon>Streptophyta</taxon>
        <taxon>Embryophyta</taxon>
        <taxon>Tracheophyta</taxon>
        <taxon>Spermatophyta</taxon>
        <taxon>Magnoliopsida</taxon>
        <taxon>Liliopsida</taxon>
        <taxon>Poales</taxon>
        <taxon>Poaceae</taxon>
        <taxon>BOP clade</taxon>
        <taxon>Oryzoideae</taxon>
        <taxon>Oryzeae</taxon>
        <taxon>Oryzinae</taxon>
        <taxon>Leersia</taxon>
    </lineage>
</organism>
<sequence length="156" mass="15986">MSDSPGLSPDPNKHSAPRLRGGRLLFAHHSLARARTAVLANTPSSSPALDPLLTPHIVVVTIAMRDTGAALLPVAVPLLVPVLLLLLASELATLGCSHRMARADVAAWKHHALVAPSTTSSATTTAFPTVAGTGDAAAALGESKRLVPQGSNPLHN</sequence>
<protein>
    <submittedName>
        <fullName evidence="2">Uncharacterized protein</fullName>
    </submittedName>
</protein>
<evidence type="ECO:0000256" key="1">
    <source>
        <dbReference type="SAM" id="Phobius"/>
    </source>
</evidence>
<reference evidence="3" key="2">
    <citation type="submission" date="2013-12" db="EMBL/GenBank/DDBJ databases">
        <authorList>
            <person name="Yu Y."/>
            <person name="Lee S."/>
            <person name="de Baynast K."/>
            <person name="Wissotski M."/>
            <person name="Liu L."/>
            <person name="Talag J."/>
            <person name="Goicoechea J."/>
            <person name="Angelova A."/>
            <person name="Jetty R."/>
            <person name="Kudrna D."/>
            <person name="Golser W."/>
            <person name="Rivera L."/>
            <person name="Zhang J."/>
            <person name="Wing R."/>
        </authorList>
    </citation>
    <scope>NUCLEOTIDE SEQUENCE</scope>
</reference>
<keyword evidence="1" id="KW-0472">Membrane</keyword>
<dbReference type="Gramene" id="LPERR04G15940.1">
    <property type="protein sequence ID" value="LPERR04G15940.1"/>
    <property type="gene ID" value="LPERR04G15940"/>
</dbReference>
<evidence type="ECO:0000313" key="2">
    <source>
        <dbReference type="EnsemblPlants" id="LPERR04G15940.1"/>
    </source>
</evidence>
<evidence type="ECO:0000313" key="3">
    <source>
        <dbReference type="Proteomes" id="UP000032180"/>
    </source>
</evidence>
<dbReference type="HOGENOM" id="CLU_1689260_0_0_1"/>